<feature type="transmembrane region" description="Helical" evidence="9">
    <location>
        <begin position="148"/>
        <end position="172"/>
    </location>
</feature>
<dbReference type="EMBL" id="CP012900">
    <property type="protein sequence ID" value="ALJ27057.1"/>
    <property type="molecule type" value="Genomic_DNA"/>
</dbReference>
<keyword evidence="12" id="KW-1185">Reference proteome</keyword>
<feature type="domain" description="ABC transmembrane type-2" evidence="10">
    <location>
        <begin position="33"/>
        <end position="259"/>
    </location>
</feature>
<dbReference type="Pfam" id="PF01061">
    <property type="entry name" value="ABC2_membrane"/>
    <property type="match status" value="1"/>
</dbReference>
<keyword evidence="6 9" id="KW-1133">Transmembrane helix</keyword>
<evidence type="ECO:0000256" key="9">
    <source>
        <dbReference type="RuleBase" id="RU361157"/>
    </source>
</evidence>
<dbReference type="GO" id="GO:0015774">
    <property type="term" value="P:polysaccharide transport"/>
    <property type="evidence" value="ECO:0007669"/>
    <property type="project" value="UniProtKB-KW"/>
</dbReference>
<dbReference type="Proteomes" id="UP000061010">
    <property type="component" value="Chromosome"/>
</dbReference>
<dbReference type="AlphaFoldDB" id="A0A0S1AW67"/>
<feature type="transmembrane region" description="Helical" evidence="9">
    <location>
        <begin position="235"/>
        <end position="256"/>
    </location>
</feature>
<dbReference type="GO" id="GO:0015920">
    <property type="term" value="P:lipopolysaccharide transport"/>
    <property type="evidence" value="ECO:0007669"/>
    <property type="project" value="TreeGrafter"/>
</dbReference>
<keyword evidence="7" id="KW-0762">Sugar transport</keyword>
<evidence type="ECO:0000259" key="10">
    <source>
        <dbReference type="PROSITE" id="PS51012"/>
    </source>
</evidence>
<accession>A0A0S1AW67</accession>
<dbReference type="PROSITE" id="PS51012">
    <property type="entry name" value="ABC_TM2"/>
    <property type="match status" value="1"/>
</dbReference>
<dbReference type="GO" id="GO:0140359">
    <property type="term" value="F:ABC-type transporter activity"/>
    <property type="evidence" value="ECO:0007669"/>
    <property type="project" value="InterPro"/>
</dbReference>
<keyword evidence="4 9" id="KW-1003">Cell membrane</keyword>
<evidence type="ECO:0000256" key="4">
    <source>
        <dbReference type="ARBA" id="ARBA00022475"/>
    </source>
</evidence>
<sequence length="267" mass="28437">MSSQFLSRGAGYIALWRTLVAQELAVRYRGTLLGRAWPFLMPLTMLAVYGFVFGAVFRARWPGMAENDHLGFALNLFVGLLVHGLLAEAVGQAPSLLLRNSNFVRKIVFPLPVLVAVPLGAALFHMLLGLLLVWGVNALWGSGLGWEVLALPLVLVPYLVMLYGIALAFAALGAYLRDLAQVVSVLVTVALFTGAVLYPRSMVPPMLAGAVAVNPISWPAEALRGVILHGQWPDLAAAAAYSLAALVVLALGGALFKALRPGFADVL</sequence>
<keyword evidence="8 9" id="KW-0472">Membrane</keyword>
<name>A0A0S1AW67_9GAMM</name>
<keyword evidence="3 9" id="KW-0813">Transport</keyword>
<proteinExistence type="inferred from homology"/>
<evidence type="ECO:0000256" key="7">
    <source>
        <dbReference type="ARBA" id="ARBA00023047"/>
    </source>
</evidence>
<dbReference type="PANTHER" id="PTHR30413:SF10">
    <property type="entry name" value="CAPSULE POLYSACCHARIDE EXPORT INNER-MEMBRANE PROTEIN CTRC"/>
    <property type="match status" value="1"/>
</dbReference>
<dbReference type="PATRIC" id="fig|128780.6.peg.624"/>
<evidence type="ECO:0000256" key="2">
    <source>
        <dbReference type="ARBA" id="ARBA00007783"/>
    </source>
</evidence>
<dbReference type="PANTHER" id="PTHR30413">
    <property type="entry name" value="INNER MEMBRANE TRANSPORT PERMEASE"/>
    <property type="match status" value="1"/>
</dbReference>
<evidence type="ECO:0000256" key="3">
    <source>
        <dbReference type="ARBA" id="ARBA00022448"/>
    </source>
</evidence>
<evidence type="ECO:0000256" key="1">
    <source>
        <dbReference type="ARBA" id="ARBA00004651"/>
    </source>
</evidence>
<keyword evidence="7" id="KW-0625">Polysaccharide transport</keyword>
<dbReference type="OrthoDB" id="9786910at2"/>
<dbReference type="RefSeq" id="WP_054662707.1">
    <property type="nucleotide sequence ID" value="NZ_CP139470.1"/>
</dbReference>
<dbReference type="GO" id="GO:0005886">
    <property type="term" value="C:plasma membrane"/>
    <property type="evidence" value="ECO:0007669"/>
    <property type="project" value="UniProtKB-SubCell"/>
</dbReference>
<gene>
    <name evidence="11" type="primary">wzm</name>
    <name evidence="11" type="ORF">AOT14_06180</name>
</gene>
<feature type="transmembrane region" description="Helical" evidence="9">
    <location>
        <begin position="111"/>
        <end position="136"/>
    </location>
</feature>
<dbReference type="InterPro" id="IPR047817">
    <property type="entry name" value="ABC2_TM_bact-type"/>
</dbReference>
<dbReference type="KEGG" id="sacz:AOT14_06180"/>
<feature type="transmembrane region" description="Helical" evidence="9">
    <location>
        <begin position="37"/>
        <end position="57"/>
    </location>
</feature>
<evidence type="ECO:0000256" key="8">
    <source>
        <dbReference type="ARBA" id="ARBA00023136"/>
    </source>
</evidence>
<evidence type="ECO:0000313" key="12">
    <source>
        <dbReference type="Proteomes" id="UP000061010"/>
    </source>
</evidence>
<evidence type="ECO:0000256" key="6">
    <source>
        <dbReference type="ARBA" id="ARBA00022989"/>
    </source>
</evidence>
<comment type="subcellular location">
    <subcellularLocation>
        <location evidence="9">Cell inner membrane</location>
        <topology evidence="9">Multi-pass membrane protein</topology>
    </subcellularLocation>
    <subcellularLocation>
        <location evidence="1">Cell membrane</location>
        <topology evidence="1">Multi-pass membrane protein</topology>
    </subcellularLocation>
</comment>
<reference evidence="11 12" key="1">
    <citation type="journal article" date="2015" name="Genome Announc.">
        <title>Complete Genome Sequencing of Stenotrophomonas acidaminiphila ZAC14D2_NAIMI4_2, a Multidrug-Resistant Strain Isolated from Sediments of a Polluted River in Mexico, Uncovers New Antibiotic Resistance Genes and a Novel Class-II Lasso Peptide Biosynthesis Gene Cluster.</title>
        <authorList>
            <person name="Vinuesa P."/>
            <person name="Ochoa-Sanchez L.E."/>
        </authorList>
    </citation>
    <scope>NUCLEOTIDE SEQUENCE [LARGE SCALE GENOMIC DNA]</scope>
    <source>
        <strain evidence="11 12">ZAC14D2_NAIMI4_2</strain>
    </source>
</reference>
<feature type="transmembrane region" description="Helical" evidence="9">
    <location>
        <begin position="179"/>
        <end position="198"/>
    </location>
</feature>
<dbReference type="InterPro" id="IPR013525">
    <property type="entry name" value="ABC2_TM"/>
</dbReference>
<protein>
    <recommendedName>
        <fullName evidence="9">Transport permease protein</fullName>
    </recommendedName>
</protein>
<feature type="transmembrane region" description="Helical" evidence="9">
    <location>
        <begin position="69"/>
        <end position="90"/>
    </location>
</feature>
<evidence type="ECO:0000256" key="5">
    <source>
        <dbReference type="ARBA" id="ARBA00022692"/>
    </source>
</evidence>
<organism evidence="11 12">
    <name type="scientific">Stenotrophomonas acidaminiphila</name>
    <dbReference type="NCBI Taxonomy" id="128780"/>
    <lineage>
        <taxon>Bacteria</taxon>
        <taxon>Pseudomonadati</taxon>
        <taxon>Pseudomonadota</taxon>
        <taxon>Gammaproteobacteria</taxon>
        <taxon>Lysobacterales</taxon>
        <taxon>Lysobacteraceae</taxon>
        <taxon>Stenotrophomonas</taxon>
    </lineage>
</organism>
<evidence type="ECO:0000313" key="11">
    <source>
        <dbReference type="EMBL" id="ALJ27057.1"/>
    </source>
</evidence>
<keyword evidence="5 9" id="KW-0812">Transmembrane</keyword>
<comment type="similarity">
    <text evidence="2 9">Belongs to the ABC-2 integral membrane protein family.</text>
</comment>